<dbReference type="InterPro" id="IPR036388">
    <property type="entry name" value="WH-like_DNA-bd_sf"/>
</dbReference>
<evidence type="ECO:0000259" key="1">
    <source>
        <dbReference type="Pfam" id="PF01978"/>
    </source>
</evidence>
<dbReference type="PANTHER" id="PTHR34293">
    <property type="entry name" value="HTH-TYPE TRANSCRIPTIONAL REGULATOR TRMBL2"/>
    <property type="match status" value="1"/>
</dbReference>
<proteinExistence type="predicted"/>
<dbReference type="InterPro" id="IPR002831">
    <property type="entry name" value="Tscrpt_reg_TrmB_N"/>
</dbReference>
<dbReference type="SUPFAM" id="SSF46785">
    <property type="entry name" value="Winged helix' DNA-binding domain"/>
    <property type="match status" value="1"/>
</dbReference>
<dbReference type="InterPro" id="IPR051797">
    <property type="entry name" value="TrmB-like"/>
</dbReference>
<reference evidence="2" key="1">
    <citation type="submission" date="2017-11" db="EMBL/GenBank/DDBJ databases">
        <authorList>
            <person name="Kajale S.C."/>
            <person name="Sharma A."/>
        </authorList>
    </citation>
    <scope>NUCLEOTIDE SEQUENCE</scope>
    <source>
        <strain evidence="2">LS1_42</strain>
    </source>
</reference>
<dbReference type="RefSeq" id="WP_148856918.1">
    <property type="nucleotide sequence ID" value="NZ_PHNJ01000002.1"/>
</dbReference>
<sequence length="262" mass="29664">MSKTEEAVSALAELGLTEYEARCFVALTKISTGTAKEISQVSDIPRSRVYDTIERLERKGLVDVQQSDPREYRATEIETACRRIREDYDSRINTAENALHQIEAPESTEDEGVWSISSTDHVTDRIVTFLDLAEESIHYILANDEVLTDDIRAGLREATGRGVDVVLEVPTDEHREEFQKEIPEATVFVAPDLETTNAVYSEWPAQLLLVDHESVVAAATKNSDLPDVVQETAIWTYGHDHGFAVWIRELLDDRRAFRDRDE</sequence>
<dbReference type="InterPro" id="IPR036390">
    <property type="entry name" value="WH_DNA-bd_sf"/>
</dbReference>
<dbReference type="Gene3D" id="1.10.10.10">
    <property type="entry name" value="Winged helix-like DNA-binding domain superfamily/Winged helix DNA-binding domain"/>
    <property type="match status" value="1"/>
</dbReference>
<gene>
    <name evidence="2" type="ORF">CV102_05745</name>
</gene>
<dbReference type="Pfam" id="PF01978">
    <property type="entry name" value="TrmB"/>
    <property type="match status" value="1"/>
</dbReference>
<dbReference type="EMBL" id="PHNJ01000002">
    <property type="protein sequence ID" value="TYL39786.1"/>
    <property type="molecule type" value="Genomic_DNA"/>
</dbReference>
<comment type="caution">
    <text evidence="2">The sequence shown here is derived from an EMBL/GenBank/DDBJ whole genome shotgun (WGS) entry which is preliminary data.</text>
</comment>
<dbReference type="OrthoDB" id="30795at2157"/>
<dbReference type="AlphaFoldDB" id="A0A8J8TRC3"/>
<evidence type="ECO:0000313" key="2">
    <source>
        <dbReference type="EMBL" id="TYL39786.1"/>
    </source>
</evidence>
<keyword evidence="3" id="KW-1185">Reference proteome</keyword>
<accession>A0A8J8TRC3</accession>
<organism evidence="2 3">
    <name type="scientific">Natronococcus pandeyae</name>
    <dbReference type="NCBI Taxonomy" id="2055836"/>
    <lineage>
        <taxon>Archaea</taxon>
        <taxon>Methanobacteriati</taxon>
        <taxon>Methanobacteriota</taxon>
        <taxon>Stenosarchaea group</taxon>
        <taxon>Halobacteria</taxon>
        <taxon>Halobacteriales</taxon>
        <taxon>Natrialbaceae</taxon>
        <taxon>Natronococcus</taxon>
    </lineage>
</organism>
<dbReference type="PANTHER" id="PTHR34293:SF1">
    <property type="entry name" value="HTH-TYPE TRANSCRIPTIONAL REGULATOR TRMBL2"/>
    <property type="match status" value="1"/>
</dbReference>
<protein>
    <submittedName>
        <fullName evidence="2">TrmB family transcriptional regulator</fullName>
    </submittedName>
</protein>
<feature type="domain" description="Transcription regulator TrmB N-terminal" evidence="1">
    <location>
        <begin position="11"/>
        <end position="78"/>
    </location>
</feature>
<evidence type="ECO:0000313" key="3">
    <source>
        <dbReference type="Proteomes" id="UP000766904"/>
    </source>
</evidence>
<dbReference type="Proteomes" id="UP000766904">
    <property type="component" value="Unassembled WGS sequence"/>
</dbReference>
<name>A0A8J8TRC3_9EURY</name>